<keyword evidence="2" id="KW-0812">Transmembrane</keyword>
<organism evidence="3 4">
    <name type="scientific">Enteractinococcus helveticum</name>
    <dbReference type="NCBI Taxonomy" id="1837282"/>
    <lineage>
        <taxon>Bacteria</taxon>
        <taxon>Bacillati</taxon>
        <taxon>Actinomycetota</taxon>
        <taxon>Actinomycetes</taxon>
        <taxon>Micrococcales</taxon>
        <taxon>Micrococcaceae</taxon>
    </lineage>
</organism>
<accession>A0A921K6J0</accession>
<feature type="transmembrane region" description="Helical" evidence="2">
    <location>
        <begin position="110"/>
        <end position="143"/>
    </location>
</feature>
<feature type="compositionally biased region" description="Low complexity" evidence="1">
    <location>
        <begin position="30"/>
        <end position="41"/>
    </location>
</feature>
<proteinExistence type="predicted"/>
<keyword evidence="2" id="KW-0472">Membrane</keyword>
<comment type="caution">
    <text evidence="3">The sequence shown here is derived from an EMBL/GenBank/DDBJ whole genome shotgun (WGS) entry which is preliminary data.</text>
</comment>
<feature type="region of interest" description="Disordered" evidence="1">
    <location>
        <begin position="1"/>
        <end position="70"/>
    </location>
</feature>
<evidence type="ECO:0000256" key="1">
    <source>
        <dbReference type="SAM" id="MobiDB-lite"/>
    </source>
</evidence>
<evidence type="ECO:0000313" key="3">
    <source>
        <dbReference type="EMBL" id="HJF13523.1"/>
    </source>
</evidence>
<gene>
    <name evidence="3" type="ORF">K8V32_01810</name>
</gene>
<dbReference type="AlphaFoldDB" id="A0A921K6J0"/>
<reference evidence="3" key="1">
    <citation type="journal article" date="2021" name="PeerJ">
        <title>Extensive microbial diversity within the chicken gut microbiome revealed by metagenomics and culture.</title>
        <authorList>
            <person name="Gilroy R."/>
            <person name="Ravi A."/>
            <person name="Getino M."/>
            <person name="Pursley I."/>
            <person name="Horton D.L."/>
            <person name="Alikhan N.F."/>
            <person name="Baker D."/>
            <person name="Gharbi K."/>
            <person name="Hall N."/>
            <person name="Watson M."/>
            <person name="Adriaenssens E.M."/>
            <person name="Foster-Nyarko E."/>
            <person name="Jarju S."/>
            <person name="Secka A."/>
            <person name="Antonio M."/>
            <person name="Oren A."/>
            <person name="Chaudhuri R.R."/>
            <person name="La Ragione R."/>
            <person name="Hildebrand F."/>
            <person name="Pallen M.J."/>
        </authorList>
    </citation>
    <scope>NUCLEOTIDE SEQUENCE</scope>
    <source>
        <strain evidence="3">ChiHjej13B12-14962</strain>
    </source>
</reference>
<evidence type="ECO:0000313" key="4">
    <source>
        <dbReference type="Proteomes" id="UP000703315"/>
    </source>
</evidence>
<feature type="compositionally biased region" description="Polar residues" evidence="1">
    <location>
        <begin position="1"/>
        <end position="19"/>
    </location>
</feature>
<keyword evidence="2" id="KW-1133">Transmembrane helix</keyword>
<evidence type="ECO:0000256" key="2">
    <source>
        <dbReference type="SAM" id="Phobius"/>
    </source>
</evidence>
<reference evidence="3" key="2">
    <citation type="submission" date="2021-09" db="EMBL/GenBank/DDBJ databases">
        <authorList>
            <person name="Gilroy R."/>
        </authorList>
    </citation>
    <scope>NUCLEOTIDE SEQUENCE</scope>
    <source>
        <strain evidence="3">ChiHjej13B12-14962</strain>
    </source>
</reference>
<feature type="transmembrane region" description="Helical" evidence="2">
    <location>
        <begin position="86"/>
        <end position="104"/>
    </location>
</feature>
<name>A0A921K6J0_9MICC</name>
<dbReference type="EMBL" id="DYXC01000028">
    <property type="protein sequence ID" value="HJF13523.1"/>
    <property type="molecule type" value="Genomic_DNA"/>
</dbReference>
<dbReference type="RefSeq" id="WP_303901961.1">
    <property type="nucleotide sequence ID" value="NZ_DYXC01000028.1"/>
</dbReference>
<sequence>MSQDSNLSDNNTAQESSITPPAHSEPPAPDATSAATSAPESNNHYPREASFAPAPLPPSPAPNQQVQQQQAEQTGVFIQVKARNPLLYAAVDFLITGLGLMLQGRVGLGVLFLGINIIASFFLAIPVLGWIVFFVVMVPVWIISMTMAFTTAKTWNRQHGIIS</sequence>
<protein>
    <submittedName>
        <fullName evidence="3">Uncharacterized protein</fullName>
    </submittedName>
</protein>
<dbReference type="Proteomes" id="UP000703315">
    <property type="component" value="Unassembled WGS sequence"/>
</dbReference>